<dbReference type="InterPro" id="IPR001999">
    <property type="entry name" value="Osteonectin_CS"/>
</dbReference>
<dbReference type="FunFam" id="1.10.238.10:FF:000068">
    <property type="entry name" value="SPARC isoform 1"/>
    <property type="match status" value="1"/>
</dbReference>
<dbReference type="PANTHER" id="PTHR13866">
    <property type="entry name" value="SPARC OSTEONECTIN"/>
    <property type="match status" value="1"/>
</dbReference>
<dbReference type="SMART" id="SM00274">
    <property type="entry name" value="FOLN"/>
    <property type="match status" value="1"/>
</dbReference>
<dbReference type="AlphaFoldDB" id="A0A3Q4AAD9"/>
<dbReference type="SUPFAM" id="SSF47473">
    <property type="entry name" value="EF-hand"/>
    <property type="match status" value="1"/>
</dbReference>
<dbReference type="SUPFAM" id="SSF57196">
    <property type="entry name" value="EGF/Laminin"/>
    <property type="match status" value="1"/>
</dbReference>
<proteinExistence type="predicted"/>
<evidence type="ECO:0000256" key="3">
    <source>
        <dbReference type="ARBA" id="ARBA00022530"/>
    </source>
</evidence>
<evidence type="ECO:0000313" key="11">
    <source>
        <dbReference type="Ensembl" id="ENSMMOP00000000910.1"/>
    </source>
</evidence>
<reference evidence="11" key="1">
    <citation type="submission" date="2025-08" db="UniProtKB">
        <authorList>
            <consortium name="Ensembl"/>
        </authorList>
    </citation>
    <scope>IDENTIFICATION</scope>
</reference>
<dbReference type="STRING" id="94237.ENSMMOP00000000910"/>
<feature type="chain" id="PRO_5018660893" description="Follistatin-like domain-containing protein" evidence="9">
    <location>
        <begin position="18"/>
        <end position="274"/>
    </location>
</feature>
<evidence type="ECO:0000256" key="4">
    <source>
        <dbReference type="ARBA" id="ARBA00022723"/>
    </source>
</evidence>
<evidence type="ECO:0000256" key="9">
    <source>
        <dbReference type="SAM" id="SignalP"/>
    </source>
</evidence>
<dbReference type="GO" id="GO:0005518">
    <property type="term" value="F:collagen binding"/>
    <property type="evidence" value="ECO:0007669"/>
    <property type="project" value="TreeGrafter"/>
</dbReference>
<dbReference type="OMA" id="CTDELMA"/>
<keyword evidence="4" id="KW-0479">Metal-binding</keyword>
<dbReference type="GO" id="GO:0005615">
    <property type="term" value="C:extracellular space"/>
    <property type="evidence" value="ECO:0007669"/>
    <property type="project" value="InterPro"/>
</dbReference>
<organism evidence="11 12">
    <name type="scientific">Mola mola</name>
    <name type="common">Ocean sunfish</name>
    <name type="synonym">Tetraodon mola</name>
    <dbReference type="NCBI Taxonomy" id="94237"/>
    <lineage>
        <taxon>Eukaryota</taxon>
        <taxon>Metazoa</taxon>
        <taxon>Chordata</taxon>
        <taxon>Craniata</taxon>
        <taxon>Vertebrata</taxon>
        <taxon>Euteleostomi</taxon>
        <taxon>Actinopterygii</taxon>
        <taxon>Neopterygii</taxon>
        <taxon>Teleostei</taxon>
        <taxon>Neoteleostei</taxon>
        <taxon>Acanthomorphata</taxon>
        <taxon>Eupercaria</taxon>
        <taxon>Tetraodontiformes</taxon>
        <taxon>Molidae</taxon>
        <taxon>Mola</taxon>
    </lineage>
</organism>
<evidence type="ECO:0000259" key="10">
    <source>
        <dbReference type="SMART" id="SM00274"/>
    </source>
</evidence>
<comment type="subcellular location">
    <subcellularLocation>
        <location evidence="1">Secreted</location>
        <location evidence="1">Extracellular space</location>
        <location evidence="1">Extracellular matrix</location>
    </subcellularLocation>
</comment>
<dbReference type="InterPro" id="IPR011992">
    <property type="entry name" value="EF-hand-dom_pair"/>
</dbReference>
<keyword evidence="2" id="KW-0964">Secreted</keyword>
<dbReference type="Pfam" id="PF10591">
    <property type="entry name" value="SPARC_Ca_bdg"/>
    <property type="match status" value="1"/>
</dbReference>
<evidence type="ECO:0000256" key="6">
    <source>
        <dbReference type="ARBA" id="ARBA00022837"/>
    </source>
</evidence>
<dbReference type="Gene3D" id="1.10.238.10">
    <property type="entry name" value="EF-hand"/>
    <property type="match status" value="1"/>
</dbReference>
<evidence type="ECO:0000256" key="1">
    <source>
        <dbReference type="ARBA" id="ARBA00004498"/>
    </source>
</evidence>
<dbReference type="Gene3D" id="3.30.60.30">
    <property type="match status" value="1"/>
</dbReference>
<feature type="signal peptide" evidence="9">
    <location>
        <begin position="1"/>
        <end position="17"/>
    </location>
</feature>
<dbReference type="PANTHER" id="PTHR13866:SF14">
    <property type="entry name" value="BM-40"/>
    <property type="match status" value="1"/>
</dbReference>
<dbReference type="PROSITE" id="PS00613">
    <property type="entry name" value="OSTEONECTIN_2"/>
    <property type="match status" value="1"/>
</dbReference>
<dbReference type="InterPro" id="IPR015369">
    <property type="entry name" value="Follistatin/Osteonectin_EGF"/>
</dbReference>
<feature type="domain" description="Follistatin-like" evidence="10">
    <location>
        <begin position="56"/>
        <end position="79"/>
    </location>
</feature>
<evidence type="ECO:0000256" key="8">
    <source>
        <dbReference type="ARBA" id="ARBA00023180"/>
    </source>
</evidence>
<keyword evidence="7" id="KW-1015">Disulfide bond</keyword>
<evidence type="ECO:0000256" key="7">
    <source>
        <dbReference type="ARBA" id="ARBA00023157"/>
    </source>
</evidence>
<keyword evidence="3" id="KW-0272">Extracellular matrix</keyword>
<dbReference type="PROSITE" id="PS00612">
    <property type="entry name" value="OSTEONECTIN_1"/>
    <property type="match status" value="1"/>
</dbReference>
<keyword evidence="12" id="KW-1185">Reference proteome</keyword>
<dbReference type="Proteomes" id="UP000261620">
    <property type="component" value="Unplaced"/>
</dbReference>
<keyword evidence="6" id="KW-0106">Calcium</keyword>
<dbReference type="PROSITE" id="PS00018">
    <property type="entry name" value="EF_HAND_1"/>
    <property type="match status" value="1"/>
</dbReference>
<evidence type="ECO:0000256" key="2">
    <source>
        <dbReference type="ARBA" id="ARBA00022525"/>
    </source>
</evidence>
<name>A0A3Q4AAD9_MOLML</name>
<keyword evidence="8" id="KW-0325">Glycoprotein</keyword>
<reference evidence="11" key="2">
    <citation type="submission" date="2025-09" db="UniProtKB">
        <authorList>
            <consortium name="Ensembl"/>
        </authorList>
    </citation>
    <scope>IDENTIFICATION</scope>
</reference>
<evidence type="ECO:0000313" key="12">
    <source>
        <dbReference type="Proteomes" id="UP000261620"/>
    </source>
</evidence>
<dbReference type="GO" id="GO:0005509">
    <property type="term" value="F:calcium ion binding"/>
    <property type="evidence" value="ECO:0007669"/>
    <property type="project" value="InterPro"/>
</dbReference>
<accession>A0A3Q4AAD9</accession>
<dbReference type="InterPro" id="IPR018247">
    <property type="entry name" value="EF_Hand_1_Ca_BS"/>
</dbReference>
<dbReference type="InterPro" id="IPR003645">
    <property type="entry name" value="Fol_N"/>
</dbReference>
<dbReference type="GO" id="GO:0050840">
    <property type="term" value="F:extracellular matrix binding"/>
    <property type="evidence" value="ECO:0007669"/>
    <property type="project" value="TreeGrafter"/>
</dbReference>
<dbReference type="Pfam" id="PF09289">
    <property type="entry name" value="FOLN"/>
    <property type="match status" value="1"/>
</dbReference>
<dbReference type="CDD" id="cd16231">
    <property type="entry name" value="EFh_SPARC_like"/>
    <property type="match status" value="1"/>
</dbReference>
<dbReference type="InterPro" id="IPR019577">
    <property type="entry name" value="SPARC/Testican_Ca-bd-dom"/>
</dbReference>
<protein>
    <recommendedName>
        <fullName evidence="10">Follistatin-like domain-containing protein</fullName>
    </recommendedName>
</protein>
<keyword evidence="5 9" id="KW-0732">Signal</keyword>
<sequence length="274" mass="31161">MRVWILFVLCLAGHAMAAPVSHTACETEVGANPVQIDVGEFDEAIEIVEDVVAENPCLNHHCKKGKVCEVDESNTPMCVCQDPTTCPAADGEFEHVSVKNPTACSNSETITCLPVTNKKKKQMMPCLDSELSEFPLRMRDWLKNVLVTLYERDEDNNLLTEKQKLRVKKIYENEKRLQAGDHSLDLLAHDFQKNYNMYIFPVHWQFGQLDQHPSDGYLTHTELSPLRAPLIPMEHCTTRFFEQCDADSDNYIALDEWAACFGIKEQDVDNDLII</sequence>
<evidence type="ECO:0000256" key="5">
    <source>
        <dbReference type="ARBA" id="ARBA00022729"/>
    </source>
</evidence>
<dbReference type="Ensembl" id="ENSMMOT00000000924.1">
    <property type="protein sequence ID" value="ENSMMOP00000000910.1"/>
    <property type="gene ID" value="ENSMMOG00000000769.1"/>
</dbReference>